<comment type="caution">
    <text evidence="2">The sequence shown here is derived from an EMBL/GenBank/DDBJ whole genome shotgun (WGS) entry which is preliminary data.</text>
</comment>
<reference evidence="2" key="1">
    <citation type="submission" date="2021-09" db="EMBL/GenBank/DDBJ databases">
        <authorList>
            <consortium name="AG Swart"/>
            <person name="Singh M."/>
            <person name="Singh A."/>
            <person name="Seah K."/>
            <person name="Emmerich C."/>
        </authorList>
    </citation>
    <scope>NUCLEOTIDE SEQUENCE</scope>
    <source>
        <strain evidence="2">ATCC30299</strain>
    </source>
</reference>
<feature type="transmembrane region" description="Helical" evidence="1">
    <location>
        <begin position="125"/>
        <end position="144"/>
    </location>
</feature>
<evidence type="ECO:0000256" key="1">
    <source>
        <dbReference type="SAM" id="Phobius"/>
    </source>
</evidence>
<keyword evidence="1" id="KW-0812">Transmembrane</keyword>
<proteinExistence type="predicted"/>
<keyword evidence="1" id="KW-1133">Transmembrane helix</keyword>
<keyword evidence="1" id="KW-0472">Membrane</keyword>
<dbReference type="Proteomes" id="UP001162131">
    <property type="component" value="Unassembled WGS sequence"/>
</dbReference>
<sequence>MESPLIRKPGNVLGAVNDCLQNTLPPPEEYENKRREIDCKEKECKELVNKKFKLLLGLWLVKNIICPSLSSSKNQLLFKNEEIVENYPENLSEDEIEQQDPESASNEDSIIWTPAKLDENKQEKLQISLLLFFVFFIFGLIWLAKMTVNLNSIH</sequence>
<keyword evidence="3" id="KW-1185">Reference proteome</keyword>
<dbReference type="AlphaFoldDB" id="A0AAU9JT63"/>
<organism evidence="2 3">
    <name type="scientific">Blepharisma stoltei</name>
    <dbReference type="NCBI Taxonomy" id="1481888"/>
    <lineage>
        <taxon>Eukaryota</taxon>
        <taxon>Sar</taxon>
        <taxon>Alveolata</taxon>
        <taxon>Ciliophora</taxon>
        <taxon>Postciliodesmatophora</taxon>
        <taxon>Heterotrichea</taxon>
        <taxon>Heterotrichida</taxon>
        <taxon>Blepharismidae</taxon>
        <taxon>Blepharisma</taxon>
    </lineage>
</organism>
<evidence type="ECO:0000313" key="2">
    <source>
        <dbReference type="EMBL" id="CAG9329193.1"/>
    </source>
</evidence>
<name>A0AAU9JT63_9CILI</name>
<accession>A0AAU9JT63</accession>
<protein>
    <submittedName>
        <fullName evidence="2">Uncharacterized protein</fullName>
    </submittedName>
</protein>
<dbReference type="EMBL" id="CAJZBQ010000047">
    <property type="protein sequence ID" value="CAG9329193.1"/>
    <property type="molecule type" value="Genomic_DNA"/>
</dbReference>
<evidence type="ECO:0000313" key="3">
    <source>
        <dbReference type="Proteomes" id="UP001162131"/>
    </source>
</evidence>
<gene>
    <name evidence="2" type="ORF">BSTOLATCC_MIC48021</name>
</gene>